<organism evidence="1 2">
    <name type="scientific">Trichonephila clavipes</name>
    <name type="common">Golden silk orbweaver</name>
    <name type="synonym">Nephila clavipes</name>
    <dbReference type="NCBI Taxonomy" id="2585209"/>
    <lineage>
        <taxon>Eukaryota</taxon>
        <taxon>Metazoa</taxon>
        <taxon>Ecdysozoa</taxon>
        <taxon>Arthropoda</taxon>
        <taxon>Chelicerata</taxon>
        <taxon>Arachnida</taxon>
        <taxon>Araneae</taxon>
        <taxon>Araneomorphae</taxon>
        <taxon>Entelegynae</taxon>
        <taxon>Araneoidea</taxon>
        <taxon>Nephilidae</taxon>
        <taxon>Trichonephila</taxon>
    </lineage>
</organism>
<dbReference type="AlphaFoldDB" id="A0A8X6S1E8"/>
<comment type="caution">
    <text evidence="1">The sequence shown here is derived from an EMBL/GenBank/DDBJ whole genome shotgun (WGS) entry which is preliminary data.</text>
</comment>
<proteinExistence type="predicted"/>
<dbReference type="EMBL" id="BMAU01021233">
    <property type="protein sequence ID" value="GFY02695.1"/>
    <property type="molecule type" value="Genomic_DNA"/>
</dbReference>
<reference evidence="1" key="1">
    <citation type="submission" date="2020-08" db="EMBL/GenBank/DDBJ databases">
        <title>Multicomponent nature underlies the extraordinary mechanical properties of spider dragline silk.</title>
        <authorList>
            <person name="Kono N."/>
            <person name="Nakamura H."/>
            <person name="Mori M."/>
            <person name="Yoshida Y."/>
            <person name="Ohtoshi R."/>
            <person name="Malay A.D."/>
            <person name="Moran D.A.P."/>
            <person name="Tomita M."/>
            <person name="Numata K."/>
            <person name="Arakawa K."/>
        </authorList>
    </citation>
    <scope>NUCLEOTIDE SEQUENCE</scope>
</reference>
<name>A0A8X6S1E8_TRICX</name>
<dbReference type="Proteomes" id="UP000887159">
    <property type="component" value="Unassembled WGS sequence"/>
</dbReference>
<gene>
    <name evidence="1" type="primary">NCL1_21039</name>
    <name evidence="1" type="ORF">TNCV_3505751</name>
</gene>
<evidence type="ECO:0000313" key="2">
    <source>
        <dbReference type="Proteomes" id="UP000887159"/>
    </source>
</evidence>
<accession>A0A8X6S1E8</accession>
<protein>
    <submittedName>
        <fullName evidence="1">Uncharacterized protein</fullName>
    </submittedName>
</protein>
<dbReference type="PANTHER" id="PTHR45913">
    <property type="entry name" value="EPM2A-INTERACTING PROTEIN 1"/>
    <property type="match status" value="1"/>
</dbReference>
<sequence length="75" mass="8532">MDESTLRDSEVVLLVYSRYIDKSDFAEEMVFCKLLETTTSTADIYVKPNNYLRINNIRIENITPCAADGAPVKLL</sequence>
<dbReference type="PANTHER" id="PTHR45913:SF22">
    <property type="entry name" value="SCAN BOX DOMAIN-CONTAINING PROTEIN"/>
    <property type="match status" value="1"/>
</dbReference>
<evidence type="ECO:0000313" key="1">
    <source>
        <dbReference type="EMBL" id="GFY02695.1"/>
    </source>
</evidence>
<keyword evidence="2" id="KW-1185">Reference proteome</keyword>